<dbReference type="Gene3D" id="1.10.10.10">
    <property type="entry name" value="Winged helix-like DNA-binding domain superfamily/Winged helix DNA-binding domain"/>
    <property type="match status" value="1"/>
</dbReference>
<evidence type="ECO:0000259" key="1">
    <source>
        <dbReference type="Pfam" id="PF08350"/>
    </source>
</evidence>
<evidence type="ECO:0000259" key="2">
    <source>
        <dbReference type="Pfam" id="PF25213"/>
    </source>
</evidence>
<dbReference type="Pfam" id="PF08350">
    <property type="entry name" value="FilR1_middle"/>
    <property type="match status" value="1"/>
</dbReference>
<protein>
    <submittedName>
        <fullName evidence="3">Uncharacterized protein</fullName>
    </submittedName>
</protein>
<dbReference type="Proteomes" id="UP001057580">
    <property type="component" value="Chromosome"/>
</dbReference>
<dbReference type="EMBL" id="CP104003">
    <property type="protein sequence ID" value="UWM55717.1"/>
    <property type="molecule type" value="Genomic_DNA"/>
</dbReference>
<feature type="domain" description="HVO-A0261-like N-terminal" evidence="2">
    <location>
        <begin position="9"/>
        <end position="83"/>
    </location>
</feature>
<feature type="domain" description="Methanogenesis regulatory protein FilR1 middle" evidence="1">
    <location>
        <begin position="121"/>
        <end position="251"/>
    </location>
</feature>
<proteinExistence type="predicted"/>
<dbReference type="KEGG" id="ssai:N0B31_05380"/>
<evidence type="ECO:0000313" key="3">
    <source>
        <dbReference type="EMBL" id="UWM55717.1"/>
    </source>
</evidence>
<dbReference type="InterPro" id="IPR057527">
    <property type="entry name" value="HVO_A0261-like_N"/>
</dbReference>
<dbReference type="InterPro" id="IPR036390">
    <property type="entry name" value="WH_DNA-bd_sf"/>
</dbReference>
<dbReference type="InterPro" id="IPR036388">
    <property type="entry name" value="WH-like_DNA-bd_sf"/>
</dbReference>
<accession>A0A9E7R524</accession>
<reference evidence="3" key="1">
    <citation type="submission" date="2022-09" db="EMBL/GenBank/DDBJ databases">
        <title>Diverse halophilic archaea isolated from saline environments.</title>
        <authorList>
            <person name="Cui H.-L."/>
        </authorList>
    </citation>
    <scope>NUCLEOTIDE SEQUENCE</scope>
    <source>
        <strain evidence="3">ZS-35-S2</strain>
    </source>
</reference>
<dbReference type="GeneID" id="74941832"/>
<gene>
    <name evidence="3" type="ORF">N0B31_05380</name>
</gene>
<dbReference type="AlphaFoldDB" id="A0A9E7R524"/>
<sequence length="261" mass="28620">MPEDTRDETLETVARREALLRALDDEPLQKRPLAARVQSARSTVDRGVRELARAGLVEPTPEGVSRTALGDQLLAEYDRYARRSDAILEARPVLEALPEETTVPTALLLGARVFGPNQTDPYAPLEDGMRTIASADHVRSVVNTALARYADLFEDGLLPAAGRAELCLPARAIRGLLEDRPAWFPRAVDRSDVELVESPTEPPFTAAVVETGARRLVVLGVFDDRGVGRGLVNDTPEAVAWAESYLDRWWDEATVVSSAER</sequence>
<evidence type="ECO:0000313" key="4">
    <source>
        <dbReference type="Proteomes" id="UP001057580"/>
    </source>
</evidence>
<keyword evidence="4" id="KW-1185">Reference proteome</keyword>
<name>A0A9E7R524_9EURY</name>
<dbReference type="InterPro" id="IPR013561">
    <property type="entry name" value="FilR1_middle_dom"/>
</dbReference>
<dbReference type="SUPFAM" id="SSF46785">
    <property type="entry name" value="Winged helix' DNA-binding domain"/>
    <property type="match status" value="1"/>
</dbReference>
<dbReference type="Pfam" id="PF25213">
    <property type="entry name" value="HVO_A0261_N"/>
    <property type="match status" value="1"/>
</dbReference>
<organism evidence="3 4">
    <name type="scientific">Salinirubellus salinus</name>
    <dbReference type="NCBI Taxonomy" id="1364945"/>
    <lineage>
        <taxon>Archaea</taxon>
        <taxon>Methanobacteriati</taxon>
        <taxon>Methanobacteriota</taxon>
        <taxon>Stenosarchaea group</taxon>
        <taxon>Halobacteria</taxon>
        <taxon>Halobacteriales</taxon>
        <taxon>Natronomonadaceae</taxon>
        <taxon>Salinirubellus</taxon>
    </lineage>
</organism>
<dbReference type="RefSeq" id="WP_260594828.1">
    <property type="nucleotide sequence ID" value="NZ_CP104003.1"/>
</dbReference>